<name>A0AAN9GG26_9CAEN</name>
<sequence length="190" mass="21984">MCRQWPSMRQRVVDPLLKAGKEAEHIPHAQPTADPRNQVVRPGNQQRGPGTCYIMPSMYTLLRQLRLRWFGHVRKHLLYDELASGKRAQGRPQLCYRDVCKRDMKALDMNINGLEDLAQDRARWRQDLKRSLAKGDEKLKLASEAQRLKTKKKNSKVTTSDTVHKCGRCGRDCHSRIGLHSHCRRCFSAK</sequence>
<gene>
    <name evidence="2" type="ORF">V1264_015078</name>
</gene>
<comment type="caution">
    <text evidence="2">The sequence shown here is derived from an EMBL/GenBank/DDBJ whole genome shotgun (WGS) entry which is preliminary data.</text>
</comment>
<dbReference type="Proteomes" id="UP001374579">
    <property type="component" value="Unassembled WGS sequence"/>
</dbReference>
<accession>A0AAN9GG26</accession>
<dbReference type="AlphaFoldDB" id="A0AAN9GG26"/>
<evidence type="ECO:0000256" key="1">
    <source>
        <dbReference type="SAM" id="MobiDB-lite"/>
    </source>
</evidence>
<reference evidence="2 3" key="1">
    <citation type="submission" date="2024-02" db="EMBL/GenBank/DDBJ databases">
        <title>Chromosome-scale genome assembly of the rough periwinkle Littorina saxatilis.</title>
        <authorList>
            <person name="De Jode A."/>
            <person name="Faria R."/>
            <person name="Formenti G."/>
            <person name="Sims Y."/>
            <person name="Smith T.P."/>
            <person name="Tracey A."/>
            <person name="Wood J.M.D."/>
            <person name="Zagrodzka Z.B."/>
            <person name="Johannesson K."/>
            <person name="Butlin R.K."/>
            <person name="Leder E.H."/>
        </authorList>
    </citation>
    <scope>NUCLEOTIDE SEQUENCE [LARGE SCALE GENOMIC DNA]</scope>
    <source>
        <strain evidence="2">Snail1</strain>
        <tissue evidence="2">Muscle</tissue>
    </source>
</reference>
<evidence type="ECO:0000313" key="3">
    <source>
        <dbReference type="Proteomes" id="UP001374579"/>
    </source>
</evidence>
<proteinExistence type="predicted"/>
<feature type="region of interest" description="Disordered" evidence="1">
    <location>
        <begin position="25"/>
        <end position="48"/>
    </location>
</feature>
<protein>
    <submittedName>
        <fullName evidence="2">Uncharacterized protein</fullName>
    </submittedName>
</protein>
<evidence type="ECO:0000313" key="2">
    <source>
        <dbReference type="EMBL" id="KAK7107102.1"/>
    </source>
</evidence>
<organism evidence="2 3">
    <name type="scientific">Littorina saxatilis</name>
    <dbReference type="NCBI Taxonomy" id="31220"/>
    <lineage>
        <taxon>Eukaryota</taxon>
        <taxon>Metazoa</taxon>
        <taxon>Spiralia</taxon>
        <taxon>Lophotrochozoa</taxon>
        <taxon>Mollusca</taxon>
        <taxon>Gastropoda</taxon>
        <taxon>Caenogastropoda</taxon>
        <taxon>Littorinimorpha</taxon>
        <taxon>Littorinoidea</taxon>
        <taxon>Littorinidae</taxon>
        <taxon>Littorina</taxon>
    </lineage>
</organism>
<keyword evidence="3" id="KW-1185">Reference proteome</keyword>
<dbReference type="EMBL" id="JBAMIC010000004">
    <property type="protein sequence ID" value="KAK7107102.1"/>
    <property type="molecule type" value="Genomic_DNA"/>
</dbReference>